<organism evidence="3">
    <name type="scientific">viral metagenome</name>
    <dbReference type="NCBI Taxonomy" id="1070528"/>
    <lineage>
        <taxon>unclassified sequences</taxon>
        <taxon>metagenomes</taxon>
        <taxon>organismal metagenomes</taxon>
    </lineage>
</organism>
<feature type="transmembrane region" description="Helical" evidence="2">
    <location>
        <begin position="123"/>
        <end position="143"/>
    </location>
</feature>
<keyword evidence="1" id="KW-0175">Coiled coil</keyword>
<keyword evidence="2" id="KW-0472">Membrane</keyword>
<feature type="coiled-coil region" evidence="1">
    <location>
        <begin position="77"/>
        <end position="111"/>
    </location>
</feature>
<keyword evidence="2" id="KW-0812">Transmembrane</keyword>
<proteinExistence type="predicted"/>
<protein>
    <submittedName>
        <fullName evidence="3">Uncharacterized protein</fullName>
    </submittedName>
</protein>
<evidence type="ECO:0000256" key="1">
    <source>
        <dbReference type="SAM" id="Coils"/>
    </source>
</evidence>
<sequence length="187" mass="21684">MNLIRSIKEKIDELDNRFYLLIEGFVPRYIAYLKNPKNLEAAQEANFLNQSINKINSDAFILMNDMHTEIEKDSKLTASLTMRMEHLKKDNEKMKDKIKQLKRQSLTAEGMFDDQLDLYKDQLIVIIVMLIGVILGSFFLGTLKLDFKQWFISLAIVIVFGFLFTKLALWIVGLWQGAVGNKMDTIQ</sequence>
<reference evidence="3" key="1">
    <citation type="journal article" date="2020" name="Nature">
        <title>Giant virus diversity and host interactions through global metagenomics.</title>
        <authorList>
            <person name="Schulz F."/>
            <person name="Roux S."/>
            <person name="Paez-Espino D."/>
            <person name="Jungbluth S."/>
            <person name="Walsh D.A."/>
            <person name="Denef V.J."/>
            <person name="McMahon K.D."/>
            <person name="Konstantinidis K.T."/>
            <person name="Eloe-Fadrosh E.A."/>
            <person name="Kyrpides N.C."/>
            <person name="Woyke T."/>
        </authorList>
    </citation>
    <scope>NUCLEOTIDE SEQUENCE</scope>
    <source>
        <strain evidence="3">GVMAG-M-3300021185-45</strain>
    </source>
</reference>
<keyword evidence="2" id="KW-1133">Transmembrane helix</keyword>
<evidence type="ECO:0000256" key="2">
    <source>
        <dbReference type="SAM" id="Phobius"/>
    </source>
</evidence>
<dbReference type="AlphaFoldDB" id="A0A6C0CKT2"/>
<evidence type="ECO:0000313" key="3">
    <source>
        <dbReference type="EMBL" id="QHT04289.1"/>
    </source>
</evidence>
<accession>A0A6C0CKT2</accession>
<name>A0A6C0CKT2_9ZZZZ</name>
<feature type="transmembrane region" description="Helical" evidence="2">
    <location>
        <begin position="149"/>
        <end position="175"/>
    </location>
</feature>
<dbReference type="EMBL" id="MN739425">
    <property type="protein sequence ID" value="QHT04289.1"/>
    <property type="molecule type" value="Genomic_DNA"/>
</dbReference>